<proteinExistence type="predicted"/>
<dbReference type="InterPro" id="IPR008942">
    <property type="entry name" value="ENTH_VHS"/>
</dbReference>
<dbReference type="SUPFAM" id="SSF109905">
    <property type="entry name" value="Surp module (SWAP domain)"/>
    <property type="match status" value="1"/>
</dbReference>
<reference evidence="6" key="1">
    <citation type="journal article" date="2021" name="BMC Genomics">
        <title>Chromosome-level genome assembly and manually-curated proteome of model necrotroph Parastagonospora nodorum Sn15 reveals a genome-wide trove of candidate effector homologs, and redundancy of virulence-related functions within an accessory chromosome.</title>
        <authorList>
            <person name="Bertazzoni S."/>
            <person name="Jones D.A.B."/>
            <person name="Phan H.T."/>
            <person name="Tan K.-C."/>
            <person name="Hane J.K."/>
        </authorList>
    </citation>
    <scope>NUCLEOTIDE SEQUENCE [LARGE SCALE GENOMIC DNA]</scope>
    <source>
        <strain evidence="6">SN15 / ATCC MYA-4574 / FGSC 10173)</strain>
    </source>
</reference>
<dbReference type="InterPro" id="IPR006569">
    <property type="entry name" value="CID_dom"/>
</dbReference>
<feature type="region of interest" description="Disordered" evidence="2">
    <location>
        <begin position="588"/>
        <end position="716"/>
    </location>
</feature>
<feature type="compositionally biased region" description="Basic and acidic residues" evidence="2">
    <location>
        <begin position="21"/>
        <end position="49"/>
    </location>
</feature>
<dbReference type="GO" id="GO:0003723">
    <property type="term" value="F:RNA binding"/>
    <property type="evidence" value="ECO:0007669"/>
    <property type="project" value="UniProtKB-KW"/>
</dbReference>
<feature type="compositionally biased region" description="Acidic residues" evidence="2">
    <location>
        <begin position="629"/>
        <end position="648"/>
    </location>
</feature>
<feature type="compositionally biased region" description="Basic residues" evidence="2">
    <location>
        <begin position="73"/>
        <end position="83"/>
    </location>
</feature>
<feature type="region of interest" description="Disordered" evidence="2">
    <location>
        <begin position="246"/>
        <end position="270"/>
    </location>
</feature>
<feature type="compositionally biased region" description="Basic and acidic residues" evidence="2">
    <location>
        <begin position="588"/>
        <end position="601"/>
    </location>
</feature>
<dbReference type="Pfam" id="PF01805">
    <property type="entry name" value="Surp"/>
    <property type="match status" value="1"/>
</dbReference>
<dbReference type="InterPro" id="IPR035967">
    <property type="entry name" value="SWAP/Surp_sf"/>
</dbReference>
<dbReference type="VEuPathDB" id="FungiDB:JI435_081550"/>
<protein>
    <recommendedName>
        <fullName evidence="7">CID domain-containing protein</fullName>
    </recommendedName>
</protein>
<feature type="compositionally biased region" description="Low complexity" evidence="2">
    <location>
        <begin position="101"/>
        <end position="118"/>
    </location>
</feature>
<dbReference type="PANTHER" id="PTHR23140">
    <property type="entry name" value="RNA PROCESSING PROTEIN LD23810P"/>
    <property type="match status" value="1"/>
</dbReference>
<feature type="domain" description="SURP motif" evidence="3">
    <location>
        <begin position="290"/>
        <end position="335"/>
    </location>
</feature>
<dbReference type="RefSeq" id="XP_001798480.1">
    <property type="nucleotide sequence ID" value="XM_001798428.1"/>
</dbReference>
<dbReference type="InterPro" id="IPR000061">
    <property type="entry name" value="Surp"/>
</dbReference>
<dbReference type="PROSITE" id="PS50128">
    <property type="entry name" value="SURP"/>
    <property type="match status" value="1"/>
</dbReference>
<sequence>MAFKFSLGAAKGNKAQPNAKAKAEEEAKEREDKLALDKVMADFEEEHSGKKGILGEPERDHGDEEDIFVPTGSKRHFTGRQRSMKSGPGTLDSEPFDGFSRQGAAGRRAPQAQQGFGRNVPTRPSGLDRSRQAENVYTTLVAKASNLPPTIDPHRVEELFADYPSLKVTKVEKIPPQGPATKGRPSATMKVVFDKDAPARDLDEAMMRLNDKKYLGRGYYLHLDRYLGGKAADTAQVKEPFGARWQAPEVPKGYAPPPDLGGGNRDGPREDRDQLIVTANLPPDAATIRLIHQTIEGVILGGIEFEAALMNDPQIQDEERFAWLYDQKHPLNRYYRWRMHQVVCDTSNAEIFDSHGLWNGPTEPLADEFAGDLGSFDPVNEDSDSDEEEQRTAHKPLPIGDNYPGRVDNGYGILSPRSRALLLWLLTSLPPGSIVADDIAAVSAFAVEHAAHGMDEVVDILLANVVAPFQLTDANTKKLAVDTESKDDARRLDVRQVTLNALRIVHDVLFTTSKESGVAYKYRLAIGTQLVERKVFEHLEQLPAQLAMGRMTERSYRDEVNVILKVWEDESFFEKATLEHLDEVFNARERQKEEEEHEKKLAERRKRKLAANSSAVKKAEKVEKNQEASDVEVVDEGQTPDDVAEEVGEAVGEMQQPAHTPETESQPLGAIIEHPAPLEPTPEQATIPEEIPGETAAARARRLRPKAEDMFASDEE</sequence>
<evidence type="ECO:0000313" key="5">
    <source>
        <dbReference type="EMBL" id="QRC92786.1"/>
    </source>
</evidence>
<dbReference type="Gene3D" id="1.25.40.90">
    <property type="match status" value="1"/>
</dbReference>
<feature type="compositionally biased region" description="Acidic residues" evidence="2">
    <location>
        <begin position="379"/>
        <end position="389"/>
    </location>
</feature>
<accession>A0A7U2ETH4</accession>
<feature type="region of interest" description="Disordered" evidence="2">
    <location>
        <begin position="1"/>
        <end position="130"/>
    </location>
</feature>
<feature type="compositionally biased region" description="Basic and acidic residues" evidence="2">
    <location>
        <begin position="617"/>
        <end position="627"/>
    </location>
</feature>
<feature type="region of interest" description="Disordered" evidence="2">
    <location>
        <begin position="369"/>
        <end position="401"/>
    </location>
</feature>
<organism evidence="5 6">
    <name type="scientific">Phaeosphaeria nodorum (strain SN15 / ATCC MYA-4574 / FGSC 10173)</name>
    <name type="common">Glume blotch fungus</name>
    <name type="synonym">Parastagonospora nodorum</name>
    <dbReference type="NCBI Taxonomy" id="321614"/>
    <lineage>
        <taxon>Eukaryota</taxon>
        <taxon>Fungi</taxon>
        <taxon>Dikarya</taxon>
        <taxon>Ascomycota</taxon>
        <taxon>Pezizomycotina</taxon>
        <taxon>Dothideomycetes</taxon>
        <taxon>Pleosporomycetidae</taxon>
        <taxon>Pleosporales</taxon>
        <taxon>Pleosporineae</taxon>
        <taxon>Phaeosphaeriaceae</taxon>
        <taxon>Parastagonospora</taxon>
    </lineage>
</organism>
<evidence type="ECO:0000256" key="2">
    <source>
        <dbReference type="SAM" id="MobiDB-lite"/>
    </source>
</evidence>
<evidence type="ECO:0008006" key="7">
    <source>
        <dbReference type="Google" id="ProtNLM"/>
    </source>
</evidence>
<keyword evidence="6" id="KW-1185">Reference proteome</keyword>
<dbReference type="EMBL" id="CP069024">
    <property type="protein sequence ID" value="QRC92786.1"/>
    <property type="molecule type" value="Genomic_DNA"/>
</dbReference>
<dbReference type="OMA" id="VWYRWKL"/>
<dbReference type="InterPro" id="IPR051485">
    <property type="entry name" value="SR-CTD_assoc_factor"/>
</dbReference>
<dbReference type="PANTHER" id="PTHR23140:SF0">
    <property type="entry name" value="U2 SNRNP-ASSOCIATED SURP MOTIF-CONTAINING PROTEIN"/>
    <property type="match status" value="1"/>
</dbReference>
<name>A0A7U2ETH4_PHANO</name>
<keyword evidence="1" id="KW-0694">RNA-binding</keyword>
<dbReference type="AlphaFoldDB" id="A0A7U2ETH4"/>
<dbReference type="GO" id="GO:0006396">
    <property type="term" value="P:RNA processing"/>
    <property type="evidence" value="ECO:0007669"/>
    <property type="project" value="InterPro"/>
</dbReference>
<evidence type="ECO:0000259" key="4">
    <source>
        <dbReference type="PROSITE" id="PS51391"/>
    </source>
</evidence>
<feature type="compositionally biased region" description="Low complexity" evidence="2">
    <location>
        <begin position="9"/>
        <end position="20"/>
    </location>
</feature>
<dbReference type="OrthoDB" id="377209at2759"/>
<evidence type="ECO:0000256" key="1">
    <source>
        <dbReference type="ARBA" id="ARBA00022884"/>
    </source>
</evidence>
<dbReference type="Gene3D" id="1.10.10.790">
    <property type="entry name" value="Surp module"/>
    <property type="match status" value="1"/>
</dbReference>
<dbReference type="PROSITE" id="PS51391">
    <property type="entry name" value="CID"/>
    <property type="match status" value="1"/>
</dbReference>
<gene>
    <name evidence="5" type="ORF">JI435_081550</name>
</gene>
<evidence type="ECO:0000259" key="3">
    <source>
        <dbReference type="PROSITE" id="PS50128"/>
    </source>
</evidence>
<evidence type="ECO:0000313" key="6">
    <source>
        <dbReference type="Proteomes" id="UP000663193"/>
    </source>
</evidence>
<dbReference type="KEGG" id="pno:SNOG_08155"/>
<feature type="domain" description="CID" evidence="4">
    <location>
        <begin position="414"/>
        <end position="589"/>
    </location>
</feature>
<dbReference type="Proteomes" id="UP000663193">
    <property type="component" value="Chromosome 2"/>
</dbReference>